<keyword evidence="4 8" id="KW-0249">Electron transport</keyword>
<keyword evidence="3 8" id="KW-0479">Metal-binding</keyword>
<evidence type="ECO:0000256" key="1">
    <source>
        <dbReference type="ARBA" id="ARBA00001927"/>
    </source>
</evidence>
<keyword evidence="11" id="KW-1185">Reference proteome</keyword>
<name>A0A5C6JX99_9ACTN</name>
<sequence length="63" mass="6414">MRIEVDEDLCCGAGSCVLAAPTVFDQNDDDGTVLLLDPAPGAELGAAVREAAARCPTAAIRVV</sequence>
<dbReference type="PRINTS" id="PR00352">
    <property type="entry name" value="3FE4SFRDOXIN"/>
</dbReference>
<keyword evidence="5 8" id="KW-0408">Iron</keyword>
<dbReference type="InterPro" id="IPR051269">
    <property type="entry name" value="Fe-S_cluster_ET"/>
</dbReference>
<dbReference type="AlphaFoldDB" id="A0A5C6JX99"/>
<dbReference type="PANTHER" id="PTHR36923">
    <property type="entry name" value="FERREDOXIN"/>
    <property type="match status" value="1"/>
</dbReference>
<evidence type="ECO:0000313" key="11">
    <source>
        <dbReference type="Proteomes" id="UP000320481"/>
    </source>
</evidence>
<dbReference type="Proteomes" id="UP000320481">
    <property type="component" value="Unassembled WGS sequence"/>
</dbReference>
<dbReference type="PROSITE" id="PS51379">
    <property type="entry name" value="4FE4S_FER_2"/>
    <property type="match status" value="1"/>
</dbReference>
<feature type="domain" description="4Fe-4S ferredoxin-type" evidence="9">
    <location>
        <begin position="1"/>
        <end position="29"/>
    </location>
</feature>
<dbReference type="GO" id="GO:0051538">
    <property type="term" value="F:3 iron, 4 sulfur cluster binding"/>
    <property type="evidence" value="ECO:0007669"/>
    <property type="project" value="UniProtKB-KW"/>
</dbReference>
<evidence type="ECO:0000256" key="8">
    <source>
        <dbReference type="RuleBase" id="RU368020"/>
    </source>
</evidence>
<accession>A0A5C6JX99</accession>
<evidence type="ECO:0000256" key="2">
    <source>
        <dbReference type="ARBA" id="ARBA00022448"/>
    </source>
</evidence>
<evidence type="ECO:0000313" key="10">
    <source>
        <dbReference type="EMBL" id="TWV53857.1"/>
    </source>
</evidence>
<organism evidence="10 11">
    <name type="scientific">Streptomyces misionensis</name>
    <dbReference type="NCBI Taxonomy" id="67331"/>
    <lineage>
        <taxon>Bacteria</taxon>
        <taxon>Bacillati</taxon>
        <taxon>Actinomycetota</taxon>
        <taxon>Actinomycetes</taxon>
        <taxon>Kitasatosporales</taxon>
        <taxon>Streptomycetaceae</taxon>
        <taxon>Streptomyces</taxon>
    </lineage>
</organism>
<gene>
    <name evidence="10" type="ORF">FRZ03_08325</name>
</gene>
<comment type="cofactor">
    <cofactor evidence="1">
        <name>[3Fe-4S] cluster</name>
        <dbReference type="ChEBI" id="CHEBI:21137"/>
    </cofactor>
</comment>
<dbReference type="RefSeq" id="WP_146464516.1">
    <property type="nucleotide sequence ID" value="NZ_VOGW01000045.1"/>
</dbReference>
<dbReference type="SUPFAM" id="SSF54862">
    <property type="entry name" value="4Fe-4S ferredoxins"/>
    <property type="match status" value="1"/>
</dbReference>
<evidence type="ECO:0000259" key="9">
    <source>
        <dbReference type="PROSITE" id="PS51379"/>
    </source>
</evidence>
<comment type="function">
    <text evidence="8">Ferredoxins are iron-sulfur proteins that transfer electrons in a wide variety of metabolic reactions.</text>
</comment>
<dbReference type="InterPro" id="IPR017896">
    <property type="entry name" value="4Fe4S_Fe-S-bd"/>
</dbReference>
<dbReference type="Gene3D" id="3.30.70.20">
    <property type="match status" value="1"/>
</dbReference>
<evidence type="ECO:0000256" key="5">
    <source>
        <dbReference type="ARBA" id="ARBA00023004"/>
    </source>
</evidence>
<dbReference type="EMBL" id="VOGW01000045">
    <property type="protein sequence ID" value="TWV53857.1"/>
    <property type="molecule type" value="Genomic_DNA"/>
</dbReference>
<proteinExistence type="predicted"/>
<comment type="caution">
    <text evidence="10">The sequence shown here is derived from an EMBL/GenBank/DDBJ whole genome shotgun (WGS) entry which is preliminary data.</text>
</comment>
<evidence type="ECO:0000256" key="6">
    <source>
        <dbReference type="ARBA" id="ARBA00023014"/>
    </source>
</evidence>
<evidence type="ECO:0000256" key="3">
    <source>
        <dbReference type="ARBA" id="ARBA00022723"/>
    </source>
</evidence>
<reference evidence="10" key="1">
    <citation type="journal article" date="2019" name="Microbiol. Resour. Announc.">
        <title>Draft Genomic Sequences of Streptomyces misionensis and Streptomyces albidoflavus, bacteria applied for phytopathogen biocontrol.</title>
        <authorList>
            <person name="Pylro V."/>
            <person name="Dias A."/>
            <person name="Andreote F."/>
            <person name="Varani A."/>
            <person name="Andreote C."/>
            <person name="Bernardo E."/>
            <person name="Martins T."/>
        </authorList>
    </citation>
    <scope>NUCLEOTIDE SEQUENCE [LARGE SCALE GENOMIC DNA]</scope>
    <source>
        <strain evidence="10">66</strain>
    </source>
</reference>
<dbReference type="InterPro" id="IPR001080">
    <property type="entry name" value="3Fe4S_ferredoxin"/>
</dbReference>
<dbReference type="PANTHER" id="PTHR36923:SF3">
    <property type="entry name" value="FERREDOXIN"/>
    <property type="match status" value="1"/>
</dbReference>
<keyword evidence="7" id="KW-0003">3Fe-4S</keyword>
<evidence type="ECO:0000256" key="4">
    <source>
        <dbReference type="ARBA" id="ARBA00022982"/>
    </source>
</evidence>
<dbReference type="Pfam" id="PF13370">
    <property type="entry name" value="Fer4_13"/>
    <property type="match status" value="1"/>
</dbReference>
<evidence type="ECO:0000256" key="7">
    <source>
        <dbReference type="ARBA" id="ARBA00023291"/>
    </source>
</evidence>
<dbReference type="GO" id="GO:0005506">
    <property type="term" value="F:iron ion binding"/>
    <property type="evidence" value="ECO:0007669"/>
    <property type="project" value="UniProtKB-UniRule"/>
</dbReference>
<keyword evidence="2 8" id="KW-0813">Transport</keyword>
<dbReference type="GO" id="GO:0009055">
    <property type="term" value="F:electron transfer activity"/>
    <property type="evidence" value="ECO:0007669"/>
    <property type="project" value="UniProtKB-UniRule"/>
</dbReference>
<protein>
    <recommendedName>
        <fullName evidence="8">Ferredoxin</fullName>
    </recommendedName>
</protein>
<keyword evidence="6 8" id="KW-0411">Iron-sulfur</keyword>